<gene>
    <name evidence="2" type="ORF">Adt_39845</name>
</gene>
<sequence>MRWRRCVGHDPWAFYLHATLLCQAFAHFESSPMLLMVGVCAVSSCSVADHPFRSVIDHRLGNLLPYQLVNRMQAPPRLDSSFCTSTYMVLATASNCCFHLKDMLLRVTHSSATGNITYRPTCMY</sequence>
<keyword evidence="3" id="KW-1185">Reference proteome</keyword>
<proteinExistence type="predicted"/>
<dbReference type="Proteomes" id="UP001604336">
    <property type="component" value="Unassembled WGS sequence"/>
</dbReference>
<accession>A0ABD1Q683</accession>
<organism evidence="2 3">
    <name type="scientific">Abeliophyllum distichum</name>
    <dbReference type="NCBI Taxonomy" id="126358"/>
    <lineage>
        <taxon>Eukaryota</taxon>
        <taxon>Viridiplantae</taxon>
        <taxon>Streptophyta</taxon>
        <taxon>Embryophyta</taxon>
        <taxon>Tracheophyta</taxon>
        <taxon>Spermatophyta</taxon>
        <taxon>Magnoliopsida</taxon>
        <taxon>eudicotyledons</taxon>
        <taxon>Gunneridae</taxon>
        <taxon>Pentapetalae</taxon>
        <taxon>asterids</taxon>
        <taxon>lamiids</taxon>
        <taxon>Lamiales</taxon>
        <taxon>Oleaceae</taxon>
        <taxon>Forsythieae</taxon>
        <taxon>Abeliophyllum</taxon>
    </lineage>
</organism>
<evidence type="ECO:0000313" key="3">
    <source>
        <dbReference type="Proteomes" id="UP001604336"/>
    </source>
</evidence>
<evidence type="ECO:0000313" key="2">
    <source>
        <dbReference type="EMBL" id="KAL2471709.1"/>
    </source>
</evidence>
<dbReference type="AlphaFoldDB" id="A0ABD1Q683"/>
<protein>
    <recommendedName>
        <fullName evidence="4">Secreted protein</fullName>
    </recommendedName>
</protein>
<evidence type="ECO:0008006" key="4">
    <source>
        <dbReference type="Google" id="ProtNLM"/>
    </source>
</evidence>
<feature type="signal peptide" evidence="1">
    <location>
        <begin position="1"/>
        <end position="26"/>
    </location>
</feature>
<keyword evidence="1" id="KW-0732">Signal</keyword>
<comment type="caution">
    <text evidence="2">The sequence shown here is derived from an EMBL/GenBank/DDBJ whole genome shotgun (WGS) entry which is preliminary data.</text>
</comment>
<name>A0ABD1Q683_9LAMI</name>
<reference evidence="3" key="1">
    <citation type="submission" date="2024-07" db="EMBL/GenBank/DDBJ databases">
        <title>Two chromosome-level genome assemblies of Korean endemic species Abeliophyllum distichum and Forsythia ovata (Oleaceae).</title>
        <authorList>
            <person name="Jang H."/>
        </authorList>
    </citation>
    <scope>NUCLEOTIDE SEQUENCE [LARGE SCALE GENOMIC DNA]</scope>
</reference>
<evidence type="ECO:0000256" key="1">
    <source>
        <dbReference type="SAM" id="SignalP"/>
    </source>
</evidence>
<dbReference type="EMBL" id="JBFOLK010000012">
    <property type="protein sequence ID" value="KAL2471709.1"/>
    <property type="molecule type" value="Genomic_DNA"/>
</dbReference>
<feature type="chain" id="PRO_5044831703" description="Secreted protein" evidence="1">
    <location>
        <begin position="27"/>
        <end position="124"/>
    </location>
</feature>